<evidence type="ECO:0000313" key="5">
    <source>
        <dbReference type="EMBL" id="ASJ71363.1"/>
    </source>
</evidence>
<evidence type="ECO:0000259" key="4">
    <source>
        <dbReference type="Pfam" id="PF13458"/>
    </source>
</evidence>
<comment type="similarity">
    <text evidence="1">Belongs to the leucine-binding protein family.</text>
</comment>
<dbReference type="KEGG" id="gai:IMCC3135_06280"/>
<proteinExistence type="inferred from homology"/>
<dbReference type="Gene3D" id="3.40.50.2300">
    <property type="match status" value="2"/>
</dbReference>
<feature type="signal peptide" evidence="3">
    <location>
        <begin position="1"/>
        <end position="31"/>
    </location>
</feature>
<gene>
    <name evidence="5" type="primary">braC_2</name>
    <name evidence="5" type="ORF">IMCC3135_06280</name>
</gene>
<evidence type="ECO:0000256" key="1">
    <source>
        <dbReference type="ARBA" id="ARBA00010062"/>
    </source>
</evidence>
<dbReference type="AlphaFoldDB" id="A0A2Z2NJS6"/>
<evidence type="ECO:0000313" key="6">
    <source>
        <dbReference type="Proteomes" id="UP000250079"/>
    </source>
</evidence>
<evidence type="ECO:0000256" key="2">
    <source>
        <dbReference type="ARBA" id="ARBA00022729"/>
    </source>
</evidence>
<dbReference type="InterPro" id="IPR051010">
    <property type="entry name" value="BCAA_transport"/>
</dbReference>
<evidence type="ECO:0000256" key="3">
    <source>
        <dbReference type="SAM" id="SignalP"/>
    </source>
</evidence>
<dbReference type="PANTHER" id="PTHR30483:SF37">
    <property type="entry name" value="ABC TRANSPORTER SUBSTRATE-BINDING PROTEIN"/>
    <property type="match status" value="1"/>
</dbReference>
<dbReference type="PROSITE" id="PS51318">
    <property type="entry name" value="TAT"/>
    <property type="match status" value="1"/>
</dbReference>
<reference evidence="5 6" key="1">
    <citation type="submission" date="2016-12" db="EMBL/GenBank/DDBJ databases">
        <authorList>
            <person name="Song W.-J."/>
            <person name="Kurnit D.M."/>
        </authorList>
    </citation>
    <scope>NUCLEOTIDE SEQUENCE [LARGE SCALE GENOMIC DNA]</scope>
    <source>
        <strain evidence="5 6">IMCC3135</strain>
    </source>
</reference>
<feature type="domain" description="Leucine-binding protein" evidence="4">
    <location>
        <begin position="46"/>
        <end position="373"/>
    </location>
</feature>
<feature type="chain" id="PRO_5016339772" evidence="3">
    <location>
        <begin position="32"/>
        <end position="408"/>
    </location>
</feature>
<dbReference type="InterPro" id="IPR006311">
    <property type="entry name" value="TAT_signal"/>
</dbReference>
<dbReference type="PANTHER" id="PTHR30483">
    <property type="entry name" value="LEUCINE-SPECIFIC-BINDING PROTEIN"/>
    <property type="match status" value="1"/>
</dbReference>
<accession>A0A2Z2NJS6</accession>
<dbReference type="CDD" id="cd06330">
    <property type="entry name" value="PBP1_As_SBP-like"/>
    <property type="match status" value="1"/>
</dbReference>
<name>A0A2Z2NJS6_9GAMM</name>
<dbReference type="InterPro" id="IPR028081">
    <property type="entry name" value="Leu-bd"/>
</dbReference>
<dbReference type="RefSeq" id="WP_205737929.1">
    <property type="nucleotide sequence ID" value="NZ_CP018632.1"/>
</dbReference>
<keyword evidence="2 3" id="KW-0732">Signal</keyword>
<dbReference type="SUPFAM" id="SSF53822">
    <property type="entry name" value="Periplasmic binding protein-like I"/>
    <property type="match status" value="1"/>
</dbReference>
<sequence>MMKKVNRRVAVATLASLAVTAILGTSGTAMAADAIKIGEINHYKRMAAFAEPYKNGIELALSEINESGGVIDRPLEFIYRDDQGKPGEAIKIAEELVNREGVAMITGSILSNVGLALSSFAAEKKVLYLAAEPLADGLVWENGNDYTFRLRTSTFMQASMLAEEAAKTDAIKYATIAPNYAYGKDAVAAFKKALLALKPEVEFVTEQWPALFKIDAGAEAQAIERAKPDAIYNVTFGSDVAKFVREGTTRGLFDGRQVYGLLTGEPEYLEPMGDEAPEGWVVTGYPWYDFEEGRNKDFVDAYQEEYGESPKLGSLVGYLTVQSIAAAIDRAGSTDTEALREAFLGLEVDTPVGKIVYREQDHQSTMGAFIGKTTVRDGEGVMVEWSYKDGANYLPSDEEVAKLRPASQ</sequence>
<keyword evidence="6" id="KW-1185">Reference proteome</keyword>
<dbReference type="EMBL" id="CP018632">
    <property type="protein sequence ID" value="ASJ71363.1"/>
    <property type="molecule type" value="Genomic_DNA"/>
</dbReference>
<dbReference type="Proteomes" id="UP000250079">
    <property type="component" value="Chromosome"/>
</dbReference>
<dbReference type="InterPro" id="IPR028082">
    <property type="entry name" value="Peripla_BP_I"/>
</dbReference>
<dbReference type="Pfam" id="PF13458">
    <property type="entry name" value="Peripla_BP_6"/>
    <property type="match status" value="1"/>
</dbReference>
<organism evidence="5 6">
    <name type="scientific">Granulosicoccus antarcticus IMCC3135</name>
    <dbReference type="NCBI Taxonomy" id="1192854"/>
    <lineage>
        <taxon>Bacteria</taxon>
        <taxon>Pseudomonadati</taxon>
        <taxon>Pseudomonadota</taxon>
        <taxon>Gammaproteobacteria</taxon>
        <taxon>Chromatiales</taxon>
        <taxon>Granulosicoccaceae</taxon>
        <taxon>Granulosicoccus</taxon>
    </lineage>
</organism>
<protein>
    <submittedName>
        <fullName evidence="5">Leucine-, isoleucine-, valine-, threonine-, and alanine-binding protein</fullName>
    </submittedName>
</protein>